<accession>A0A7J0BFD3</accession>
<dbReference type="Proteomes" id="UP000503840">
    <property type="component" value="Unassembled WGS sequence"/>
</dbReference>
<name>A0A7J0BFD3_9BACT</name>
<keyword evidence="11" id="KW-1185">Reference proteome</keyword>
<evidence type="ECO:0000256" key="8">
    <source>
        <dbReference type="SAM" id="Phobius"/>
    </source>
</evidence>
<dbReference type="CDD" id="cd10561">
    <property type="entry name" value="HybA_like"/>
    <property type="match status" value="1"/>
</dbReference>
<feature type="domain" description="4Fe-4S ferredoxin-type" evidence="9">
    <location>
        <begin position="132"/>
        <end position="161"/>
    </location>
</feature>
<reference evidence="10 11" key="1">
    <citation type="submission" date="2020-05" db="EMBL/GenBank/DDBJ databases">
        <title>Draft genome sequence of Desulfovibrio sp. strain HN2T.</title>
        <authorList>
            <person name="Ueno A."/>
            <person name="Tamazawa S."/>
            <person name="Tamamura S."/>
            <person name="Murakami T."/>
            <person name="Kiyama T."/>
            <person name="Inomata H."/>
            <person name="Amano Y."/>
            <person name="Miyakawa K."/>
            <person name="Tamaki H."/>
            <person name="Naganuma T."/>
            <person name="Kaneko K."/>
        </authorList>
    </citation>
    <scope>NUCLEOTIDE SEQUENCE [LARGE SCALE GENOMIC DNA]</scope>
    <source>
        <strain evidence="10 11">HN2</strain>
    </source>
</reference>
<evidence type="ECO:0000313" key="11">
    <source>
        <dbReference type="Proteomes" id="UP000503840"/>
    </source>
</evidence>
<dbReference type="InterPro" id="IPR017896">
    <property type="entry name" value="4Fe4S_Fe-S-bd"/>
</dbReference>
<evidence type="ECO:0000256" key="7">
    <source>
        <dbReference type="SAM" id="MobiDB-lite"/>
    </source>
</evidence>
<evidence type="ECO:0000256" key="6">
    <source>
        <dbReference type="ARBA" id="ARBA00023014"/>
    </source>
</evidence>
<feature type="transmembrane region" description="Helical" evidence="8">
    <location>
        <begin position="261"/>
        <end position="282"/>
    </location>
</feature>
<dbReference type="PANTHER" id="PTHR43545">
    <property type="entry name" value="FORMATE DEHYDROGENASE, NITRATE-INDUCIBLE, IRON-SULFUR SUBUNIT"/>
    <property type="match status" value="1"/>
</dbReference>
<keyword evidence="6" id="KW-0411">Iron-sulfur</keyword>
<evidence type="ECO:0000256" key="4">
    <source>
        <dbReference type="ARBA" id="ARBA00022737"/>
    </source>
</evidence>
<dbReference type="EMBL" id="BLVO01000005">
    <property type="protein sequence ID" value="GFM32399.1"/>
    <property type="molecule type" value="Genomic_DNA"/>
</dbReference>
<dbReference type="AlphaFoldDB" id="A0A7J0BFD3"/>
<dbReference type="RefSeq" id="WP_174404105.1">
    <property type="nucleotide sequence ID" value="NZ_BLVO01000005.1"/>
</dbReference>
<dbReference type="InterPro" id="IPR051555">
    <property type="entry name" value="FDH_Electron_Transfer_Unit"/>
</dbReference>
<feature type="region of interest" description="Disordered" evidence="7">
    <location>
        <begin position="344"/>
        <end position="369"/>
    </location>
</feature>
<dbReference type="PANTHER" id="PTHR43545:SF4">
    <property type="entry name" value="IRON-SULFUR PROTEIN"/>
    <property type="match status" value="1"/>
</dbReference>
<evidence type="ECO:0000256" key="5">
    <source>
        <dbReference type="ARBA" id="ARBA00023004"/>
    </source>
</evidence>
<evidence type="ECO:0000256" key="2">
    <source>
        <dbReference type="ARBA" id="ARBA00022485"/>
    </source>
</evidence>
<dbReference type="Pfam" id="PF13247">
    <property type="entry name" value="Fer4_11"/>
    <property type="match status" value="1"/>
</dbReference>
<feature type="domain" description="4Fe-4S ferredoxin-type" evidence="9">
    <location>
        <begin position="39"/>
        <end position="69"/>
    </location>
</feature>
<keyword evidence="8" id="KW-1133">Transmembrane helix</keyword>
<evidence type="ECO:0000259" key="9">
    <source>
        <dbReference type="PROSITE" id="PS51379"/>
    </source>
</evidence>
<dbReference type="InterPro" id="IPR017900">
    <property type="entry name" value="4Fe4S_Fe_S_CS"/>
</dbReference>
<keyword evidence="8" id="KW-0812">Transmembrane</keyword>
<gene>
    <name evidence="10" type="ORF">DSM101010T_07640</name>
</gene>
<comment type="subcellular location">
    <subcellularLocation>
        <location evidence="1">Cell envelope</location>
    </subcellularLocation>
</comment>
<proteinExistence type="predicted"/>
<keyword evidence="5" id="KW-0408">Iron</keyword>
<dbReference type="SUPFAM" id="SSF54862">
    <property type="entry name" value="4Fe-4S ferredoxins"/>
    <property type="match status" value="1"/>
</dbReference>
<sequence length="369" mass="39933">MDRRKFLSLLGGAGLASAMGATKVKAAGTHTFNGYPDAMGVLHDSTRCIGCRKCEQACAEVNNLPKPEVAYDDLTVLDTKRRTDAKTYTVVNKYNTAGLDHPIFRKQQCNHCQEPACASACFVKAFTKNPDGSVTYNGDLCVGCRYCMVACPFGVPTFEYDDPLDPLVQKCTMCHPRIQEGKLPGCVEKCPKEALTFGRREDLLAIARDRIRKYPERYENHIYGEKEAGGTSWLYLSAVPHTELGMPVVGKTSAPELTSGALGAVPMVVGIWPVLLAGAYGISKRKEKIAAEEQADAVREAIDKTKADADNAMKTALDKAAKDKAAAVDREVKKAVAEAQQSFDEKLAAMQAPAEAEDTDAGNSPEEEA</sequence>
<dbReference type="GO" id="GO:0030313">
    <property type="term" value="C:cell envelope"/>
    <property type="evidence" value="ECO:0007669"/>
    <property type="project" value="UniProtKB-SubCell"/>
</dbReference>
<evidence type="ECO:0000256" key="3">
    <source>
        <dbReference type="ARBA" id="ARBA00022723"/>
    </source>
</evidence>
<dbReference type="PROSITE" id="PS51379">
    <property type="entry name" value="4FE4S_FER_2"/>
    <property type="match status" value="2"/>
</dbReference>
<dbReference type="InterPro" id="IPR054814">
    <property type="entry name" value="HmcB"/>
</dbReference>
<evidence type="ECO:0000313" key="10">
    <source>
        <dbReference type="EMBL" id="GFM32399.1"/>
    </source>
</evidence>
<dbReference type="GO" id="GO:0046872">
    <property type="term" value="F:metal ion binding"/>
    <property type="evidence" value="ECO:0007669"/>
    <property type="project" value="UniProtKB-KW"/>
</dbReference>
<keyword evidence="4" id="KW-0677">Repeat</keyword>
<dbReference type="Gene3D" id="3.30.70.20">
    <property type="match status" value="2"/>
</dbReference>
<dbReference type="GO" id="GO:0051539">
    <property type="term" value="F:4 iron, 4 sulfur cluster binding"/>
    <property type="evidence" value="ECO:0007669"/>
    <property type="project" value="UniProtKB-KW"/>
</dbReference>
<comment type="caution">
    <text evidence="10">The sequence shown here is derived from an EMBL/GenBank/DDBJ whole genome shotgun (WGS) entry which is preliminary data.</text>
</comment>
<dbReference type="PROSITE" id="PS00198">
    <property type="entry name" value="4FE4S_FER_1"/>
    <property type="match status" value="1"/>
</dbReference>
<keyword evidence="2" id="KW-0004">4Fe-4S</keyword>
<keyword evidence="3" id="KW-0479">Metal-binding</keyword>
<evidence type="ECO:0000256" key="1">
    <source>
        <dbReference type="ARBA" id="ARBA00004196"/>
    </source>
</evidence>
<protein>
    <recommendedName>
        <fullName evidence="9">4Fe-4S ferredoxin-type domain-containing protein</fullName>
    </recommendedName>
</protein>
<feature type="compositionally biased region" description="Acidic residues" evidence="7">
    <location>
        <begin position="355"/>
        <end position="369"/>
    </location>
</feature>
<organism evidence="10 11">
    <name type="scientific">Desulfovibrio subterraneus</name>
    <dbReference type="NCBI Taxonomy" id="2718620"/>
    <lineage>
        <taxon>Bacteria</taxon>
        <taxon>Pseudomonadati</taxon>
        <taxon>Thermodesulfobacteriota</taxon>
        <taxon>Desulfovibrionia</taxon>
        <taxon>Desulfovibrionales</taxon>
        <taxon>Desulfovibrionaceae</taxon>
        <taxon>Desulfovibrio</taxon>
    </lineage>
</organism>
<dbReference type="NCBIfam" id="NF045715">
    <property type="entry name" value="sulf_resp_HmcB"/>
    <property type="match status" value="1"/>
</dbReference>
<keyword evidence="8" id="KW-0472">Membrane</keyword>